<dbReference type="SUPFAM" id="SSF158682">
    <property type="entry name" value="TerB-like"/>
    <property type="match status" value="1"/>
</dbReference>
<proteinExistence type="predicted"/>
<sequence>MLKAIRDLITELTSDVPQRQFEANDERLAVAALLVHLISVDGVVKPAERAAIERTLAGQYGLSAEDTAQLIAQADRMDEEAVDLYGFTSVLKRALDEDGRRRVIEMMWEAVFADGAASEFEENTVWRVAELLGISSRDRITLRQRVAHGHTTDKPATEAG</sequence>
<evidence type="ECO:0000313" key="3">
    <source>
        <dbReference type="Proteomes" id="UP000186406"/>
    </source>
</evidence>
<protein>
    <submittedName>
        <fullName evidence="2">Uncharacterized conserved protein, tellurite resistance protein B (TerB) family</fullName>
    </submittedName>
</protein>
<gene>
    <name evidence="2" type="ORF">SAMN02745172_01549</name>
</gene>
<dbReference type="InterPro" id="IPR007791">
    <property type="entry name" value="DjlA_N"/>
</dbReference>
<dbReference type="Proteomes" id="UP000186406">
    <property type="component" value="Unassembled WGS sequence"/>
</dbReference>
<dbReference type="Gene3D" id="1.10.3680.10">
    <property type="entry name" value="TerB-like"/>
    <property type="match status" value="1"/>
</dbReference>
<accession>A0A1M7ZGP2</accession>
<evidence type="ECO:0000313" key="2">
    <source>
        <dbReference type="EMBL" id="SHO64080.1"/>
    </source>
</evidence>
<name>A0A1M7ZGP2_9HYPH</name>
<dbReference type="OrthoDB" id="5402150at2"/>
<feature type="domain" description="Co-chaperone DjlA N-terminal" evidence="1">
    <location>
        <begin position="27"/>
        <end position="144"/>
    </location>
</feature>
<reference evidence="2 3" key="1">
    <citation type="submission" date="2016-12" db="EMBL/GenBank/DDBJ databases">
        <authorList>
            <person name="Song W.-J."/>
            <person name="Kurnit D.M."/>
        </authorList>
    </citation>
    <scope>NUCLEOTIDE SEQUENCE [LARGE SCALE GENOMIC DNA]</scope>
    <source>
        <strain evidence="2 3">DSM 19599</strain>
    </source>
</reference>
<dbReference type="CDD" id="cd07313">
    <property type="entry name" value="terB_like_2"/>
    <property type="match status" value="1"/>
</dbReference>
<dbReference type="RefSeq" id="WP_073627338.1">
    <property type="nucleotide sequence ID" value="NZ_FRXO01000003.1"/>
</dbReference>
<dbReference type="AlphaFoldDB" id="A0A1M7ZGP2"/>
<dbReference type="EMBL" id="FRXO01000003">
    <property type="protein sequence ID" value="SHO64080.1"/>
    <property type="molecule type" value="Genomic_DNA"/>
</dbReference>
<dbReference type="InterPro" id="IPR029024">
    <property type="entry name" value="TerB-like"/>
</dbReference>
<keyword evidence="3" id="KW-1185">Reference proteome</keyword>
<evidence type="ECO:0000259" key="1">
    <source>
        <dbReference type="Pfam" id="PF05099"/>
    </source>
</evidence>
<dbReference type="STRING" id="1123029.SAMN02745172_01549"/>
<organism evidence="2 3">
    <name type="scientific">Pseudoxanthobacter soli DSM 19599</name>
    <dbReference type="NCBI Taxonomy" id="1123029"/>
    <lineage>
        <taxon>Bacteria</taxon>
        <taxon>Pseudomonadati</taxon>
        <taxon>Pseudomonadota</taxon>
        <taxon>Alphaproteobacteria</taxon>
        <taxon>Hyphomicrobiales</taxon>
        <taxon>Segnochrobactraceae</taxon>
        <taxon>Pseudoxanthobacter</taxon>
    </lineage>
</organism>
<dbReference type="Pfam" id="PF05099">
    <property type="entry name" value="TerB"/>
    <property type="match status" value="1"/>
</dbReference>